<organism evidence="2 3">
    <name type="scientific">Glomus cerebriforme</name>
    <dbReference type="NCBI Taxonomy" id="658196"/>
    <lineage>
        <taxon>Eukaryota</taxon>
        <taxon>Fungi</taxon>
        <taxon>Fungi incertae sedis</taxon>
        <taxon>Mucoromycota</taxon>
        <taxon>Glomeromycotina</taxon>
        <taxon>Glomeromycetes</taxon>
        <taxon>Glomerales</taxon>
        <taxon>Glomeraceae</taxon>
        <taxon>Glomus</taxon>
    </lineage>
</organism>
<evidence type="ECO:0000256" key="1">
    <source>
        <dbReference type="SAM" id="MobiDB-lite"/>
    </source>
</evidence>
<sequence>MSSQLSTDCLDKIFEYLENDKATLYSCLLVDRLWCRVSVMVLWRKIWNVETAPKSILDTLIACLPNESKDLLIENGIVISPTSRPPLFNYPSFCKILSIYNLISLLEQHDPCLKNYLVMQELLKMFMNQISSLKELTYDSEEDDDDCVDEDDSDSDDGDDDDYCGFDCKCECHGDRSNDGDGDDDDNDDDNDNNDDDDDDDDDNDDDDDDDDDDHIEIPNFINFPGARDCLTNLSKLNCSSKVYPGFFHQLSQICHDIQSLYIRYVHNVPVESKDLISSQNNLKSLTFIRFYDVFDYSYASPYSDCTKVVPSLSKHSNTLTKLHLQGYGDYGSLSFITKFTNLRELYISLDYENAKDFKEIQHHTFPYLENLHFRCPDVEIVINFLEINGKTLKNISMDEYDKSLHLAIARFCPNLKSLDTEFCEQEPLKAIFINCIHLESICIDLHGNGKEFLELVAKFSPENFHELKFNNYDAELLPEYWESFFTSWKDHTPQKSISLNFRLNYSTKLSDEHKKLMERYKNLGVIKQIEYKRITKSLNVMSLSLDLNNNI</sequence>
<dbReference type="InterPro" id="IPR032675">
    <property type="entry name" value="LRR_dom_sf"/>
</dbReference>
<evidence type="ECO:0000313" key="3">
    <source>
        <dbReference type="Proteomes" id="UP000265703"/>
    </source>
</evidence>
<dbReference type="SUPFAM" id="SSF52047">
    <property type="entry name" value="RNI-like"/>
    <property type="match status" value="1"/>
</dbReference>
<name>A0A397STU5_9GLOM</name>
<dbReference type="EMBL" id="QKYT01000214">
    <property type="protein sequence ID" value="RIA89580.1"/>
    <property type="molecule type" value="Genomic_DNA"/>
</dbReference>
<feature type="region of interest" description="Disordered" evidence="1">
    <location>
        <begin position="176"/>
        <end position="218"/>
    </location>
</feature>
<accession>A0A397STU5</accession>
<feature type="compositionally biased region" description="Acidic residues" evidence="1">
    <location>
        <begin position="180"/>
        <end position="215"/>
    </location>
</feature>
<feature type="region of interest" description="Disordered" evidence="1">
    <location>
        <begin position="139"/>
        <end position="159"/>
    </location>
</feature>
<evidence type="ECO:0008006" key="4">
    <source>
        <dbReference type="Google" id="ProtNLM"/>
    </source>
</evidence>
<dbReference type="AlphaFoldDB" id="A0A397STU5"/>
<evidence type="ECO:0000313" key="2">
    <source>
        <dbReference type="EMBL" id="RIA89580.1"/>
    </source>
</evidence>
<dbReference type="PANTHER" id="PTHR35711">
    <property type="entry name" value="EXPRESSED PROTEIN"/>
    <property type="match status" value="1"/>
</dbReference>
<dbReference type="OrthoDB" id="550575at2759"/>
<dbReference type="STRING" id="658196.A0A397STU5"/>
<gene>
    <name evidence="2" type="ORF">C1645_876620</name>
</gene>
<comment type="caution">
    <text evidence="2">The sequence shown here is derived from an EMBL/GenBank/DDBJ whole genome shotgun (WGS) entry which is preliminary data.</text>
</comment>
<dbReference type="PANTHER" id="PTHR35711:SF1">
    <property type="entry name" value="ECTODERMAL, ISOFORM F"/>
    <property type="match status" value="1"/>
</dbReference>
<proteinExistence type="predicted"/>
<dbReference type="Gene3D" id="3.80.10.10">
    <property type="entry name" value="Ribonuclease Inhibitor"/>
    <property type="match status" value="1"/>
</dbReference>
<keyword evidence="3" id="KW-1185">Reference proteome</keyword>
<protein>
    <recommendedName>
        <fullName evidence="4">F-box domain-containing protein</fullName>
    </recommendedName>
</protein>
<dbReference type="Proteomes" id="UP000265703">
    <property type="component" value="Unassembled WGS sequence"/>
</dbReference>
<reference evidence="2 3" key="1">
    <citation type="submission" date="2018-06" db="EMBL/GenBank/DDBJ databases">
        <title>Comparative genomics reveals the genomic features of Rhizophagus irregularis, R. cerebriforme, R. diaphanum and Gigaspora rosea, and their symbiotic lifestyle signature.</title>
        <authorList>
            <person name="Morin E."/>
            <person name="San Clemente H."/>
            <person name="Chen E.C.H."/>
            <person name="De La Providencia I."/>
            <person name="Hainaut M."/>
            <person name="Kuo A."/>
            <person name="Kohler A."/>
            <person name="Murat C."/>
            <person name="Tang N."/>
            <person name="Roy S."/>
            <person name="Loubradou J."/>
            <person name="Henrissat B."/>
            <person name="Grigoriev I.V."/>
            <person name="Corradi N."/>
            <person name="Roux C."/>
            <person name="Martin F.M."/>
        </authorList>
    </citation>
    <scope>NUCLEOTIDE SEQUENCE [LARGE SCALE GENOMIC DNA]</scope>
    <source>
        <strain evidence="2 3">DAOM 227022</strain>
    </source>
</reference>